<comment type="caution">
    <text evidence="3">The sequence shown here is derived from an EMBL/GenBank/DDBJ whole genome shotgun (WGS) entry which is preliminary data.</text>
</comment>
<evidence type="ECO:0000259" key="2">
    <source>
        <dbReference type="Pfam" id="PF00849"/>
    </source>
</evidence>
<dbReference type="InterPro" id="IPR050188">
    <property type="entry name" value="RluA_PseudoU_synthase"/>
</dbReference>
<dbReference type="PANTHER" id="PTHR21600">
    <property type="entry name" value="MITOCHONDRIAL RNA PSEUDOURIDINE SYNTHASE"/>
    <property type="match status" value="1"/>
</dbReference>
<dbReference type="CDD" id="cd02869">
    <property type="entry name" value="PseudoU_synth_RluA_like"/>
    <property type="match status" value="1"/>
</dbReference>
<name>A0A511QJI0_9VIBR</name>
<evidence type="ECO:0000313" key="4">
    <source>
        <dbReference type="Proteomes" id="UP000321922"/>
    </source>
</evidence>
<dbReference type="InterPro" id="IPR006145">
    <property type="entry name" value="PsdUridine_synth_RsuA/RluA"/>
</dbReference>
<dbReference type="Pfam" id="PF00849">
    <property type="entry name" value="PseudoU_synth_2"/>
    <property type="match status" value="1"/>
</dbReference>
<reference evidence="3 4" key="1">
    <citation type="submission" date="2019-07" db="EMBL/GenBank/DDBJ databases">
        <title>Whole genome shotgun sequence of Vibrio sagamiensis NBRC 104589.</title>
        <authorList>
            <person name="Hosoyama A."/>
            <person name="Uohara A."/>
            <person name="Ohji S."/>
            <person name="Ichikawa N."/>
        </authorList>
    </citation>
    <scope>NUCLEOTIDE SEQUENCE [LARGE SCALE GENOMIC DNA]</scope>
    <source>
        <strain evidence="3 4">NBRC 104589</strain>
    </source>
</reference>
<dbReference type="GO" id="GO:0140098">
    <property type="term" value="F:catalytic activity, acting on RNA"/>
    <property type="evidence" value="ECO:0007669"/>
    <property type="project" value="UniProtKB-ARBA"/>
</dbReference>
<dbReference type="Proteomes" id="UP000321922">
    <property type="component" value="Unassembled WGS sequence"/>
</dbReference>
<proteinExistence type="predicted"/>
<dbReference type="PANTHER" id="PTHR21600:SF89">
    <property type="entry name" value="RIBOSOMAL LARGE SUBUNIT PSEUDOURIDINE SYNTHASE A"/>
    <property type="match status" value="1"/>
</dbReference>
<protein>
    <submittedName>
        <fullName evidence="3">Pseudouridine synthase</fullName>
    </submittedName>
</protein>
<dbReference type="GO" id="GO:0009982">
    <property type="term" value="F:pseudouridine synthase activity"/>
    <property type="evidence" value="ECO:0007669"/>
    <property type="project" value="InterPro"/>
</dbReference>
<keyword evidence="1" id="KW-0175">Coiled coil</keyword>
<dbReference type="SUPFAM" id="SSF55120">
    <property type="entry name" value="Pseudouridine synthase"/>
    <property type="match status" value="1"/>
</dbReference>
<dbReference type="AlphaFoldDB" id="A0A511QJI0"/>
<dbReference type="InterPro" id="IPR020103">
    <property type="entry name" value="PsdUridine_synth_cat_dom_sf"/>
</dbReference>
<feature type="coiled-coil region" evidence="1">
    <location>
        <begin position="234"/>
        <end position="275"/>
    </location>
</feature>
<evidence type="ECO:0000313" key="3">
    <source>
        <dbReference type="EMBL" id="GEM77488.1"/>
    </source>
</evidence>
<dbReference type="EMBL" id="BJXJ01000058">
    <property type="protein sequence ID" value="GEM77488.1"/>
    <property type="molecule type" value="Genomic_DNA"/>
</dbReference>
<gene>
    <name evidence="3" type="ORF">VSA01S_36000</name>
</gene>
<accession>A0A511QJI0</accession>
<evidence type="ECO:0000256" key="1">
    <source>
        <dbReference type="SAM" id="Coils"/>
    </source>
</evidence>
<dbReference type="GO" id="GO:0000455">
    <property type="term" value="P:enzyme-directed rRNA pseudouridine synthesis"/>
    <property type="evidence" value="ECO:0007669"/>
    <property type="project" value="TreeGrafter"/>
</dbReference>
<organism evidence="3 4">
    <name type="scientific">Vibrio sagamiensis NBRC 104589</name>
    <dbReference type="NCBI Taxonomy" id="1219064"/>
    <lineage>
        <taxon>Bacteria</taxon>
        <taxon>Pseudomonadati</taxon>
        <taxon>Pseudomonadota</taxon>
        <taxon>Gammaproteobacteria</taxon>
        <taxon>Vibrionales</taxon>
        <taxon>Vibrionaceae</taxon>
        <taxon>Vibrio</taxon>
    </lineage>
</organism>
<keyword evidence="4" id="KW-1185">Reference proteome</keyword>
<dbReference type="Gene3D" id="3.30.2350.10">
    <property type="entry name" value="Pseudouridine synthase"/>
    <property type="match status" value="1"/>
</dbReference>
<dbReference type="InterPro" id="IPR006224">
    <property type="entry name" value="PsdUridine_synth_RluA-like_CS"/>
</dbReference>
<sequence length="585" mass="66588">MKSGSVAIPAKIGKIPAPLISPELTNMPSPEHCFTRFTADISQVELPIQFTFPFYYTPHPLSVLAAKQLQQYLLKQNDFCHDFGLNGTTEGRGKMFGVLVVQNQQGEVGFLSAFSGKIAEQNLLPGFVPPVFDMLQDESFFHEENNAINKINAQYRDLESQSDIADLQADIRADRMVYQQEETEHRNLIIANRAKRKHQRELGLNTLPNDQLNQLLEHLAKQSVAEKNTLKYIKKSWDDKLAVKEARLAELESQRESLKAQRKALSNALQEKLHKQYRFLNQLGKERNLIDIFTPTNNPVPPAGAGECAAPKLLQFAFQYGFKPLAMAEFWWGTPPKSEVRQHKAFYPSCQSKCQPILSHMLQGLNVEPNPLAISWAQEKELEILFQDDAMVVVNKPSGLLSVPGKTIKDSAYTRLQERFPDAEGPFVIHRLDMATSGILVFALTKRANKSLQKQFITREVQKRYIAILESTLDKTEGLITLPMRGDPDDRPRQLICHQFGKPAETKWQLISVREGRSRVSLYPKTGRTHQLRLHCAHHLGLSMPIRGDGLYGEKADRLYLHAERLELNHPYTRQPMRFTANCEF</sequence>
<dbReference type="GO" id="GO:0003723">
    <property type="term" value="F:RNA binding"/>
    <property type="evidence" value="ECO:0007669"/>
    <property type="project" value="InterPro"/>
</dbReference>
<dbReference type="PROSITE" id="PS01129">
    <property type="entry name" value="PSI_RLU"/>
    <property type="match status" value="1"/>
</dbReference>
<feature type="domain" description="Pseudouridine synthase RsuA/RluA-like" evidence="2">
    <location>
        <begin position="391"/>
        <end position="538"/>
    </location>
</feature>